<organism evidence="2 3">
    <name type="scientific">Holdemanella hominis</name>
    <dbReference type="NCBI Taxonomy" id="2764327"/>
    <lineage>
        <taxon>Bacteria</taxon>
        <taxon>Bacillati</taxon>
        <taxon>Bacillota</taxon>
        <taxon>Erysipelotrichia</taxon>
        <taxon>Erysipelotrichales</taxon>
        <taxon>Erysipelotrichaceae</taxon>
        <taxon>Holdemanella</taxon>
    </lineage>
</organism>
<name>A0ABR7KK72_9FIRM</name>
<feature type="region of interest" description="Disordered" evidence="1">
    <location>
        <begin position="28"/>
        <end position="50"/>
    </location>
</feature>
<feature type="compositionally biased region" description="Basic residues" evidence="1">
    <location>
        <begin position="34"/>
        <end position="43"/>
    </location>
</feature>
<evidence type="ECO:0000313" key="2">
    <source>
        <dbReference type="EMBL" id="MBC6013156.1"/>
    </source>
</evidence>
<dbReference type="EMBL" id="JACRWH010000061">
    <property type="protein sequence ID" value="MBC6013156.1"/>
    <property type="molecule type" value="Genomic_DNA"/>
</dbReference>
<evidence type="ECO:0000313" key="3">
    <source>
        <dbReference type="Proteomes" id="UP000649075"/>
    </source>
</evidence>
<proteinExistence type="predicted"/>
<accession>A0ABR7KK72</accession>
<keyword evidence="3" id="KW-1185">Reference proteome</keyword>
<protein>
    <recommendedName>
        <fullName evidence="4">Transposase</fullName>
    </recommendedName>
</protein>
<comment type="caution">
    <text evidence="2">The sequence shown here is derived from an EMBL/GenBank/DDBJ whole genome shotgun (WGS) entry which is preliminary data.</text>
</comment>
<reference evidence="2 3" key="1">
    <citation type="submission" date="2020-08" db="EMBL/GenBank/DDBJ databases">
        <authorList>
            <person name="Liu C."/>
            <person name="Sun Q."/>
        </authorList>
    </citation>
    <scope>NUCLEOTIDE SEQUENCE [LARGE SCALE GENOMIC DNA]</scope>
    <source>
        <strain evidence="2 3">L34</strain>
    </source>
</reference>
<sequence>MAQLLKMLPLFNEIEKILDNVNPDDLLEPEVKSTKKGKKRKPKSKENDYSDLEIKETIHHSIKDRSCPECGSLMKELKPTISYELKYKPFCLIEGSVGI</sequence>
<evidence type="ECO:0000256" key="1">
    <source>
        <dbReference type="SAM" id="MobiDB-lite"/>
    </source>
</evidence>
<evidence type="ECO:0008006" key="4">
    <source>
        <dbReference type="Google" id="ProtNLM"/>
    </source>
</evidence>
<dbReference type="Proteomes" id="UP000649075">
    <property type="component" value="Unassembled WGS sequence"/>
</dbReference>
<gene>
    <name evidence="2" type="ORF">H8911_10675</name>
</gene>